<keyword evidence="4" id="KW-1133">Transmembrane helix</keyword>
<feature type="disulfide bond" evidence="2">
    <location>
        <begin position="184"/>
        <end position="199"/>
    </location>
</feature>
<name>A0A0N4ZG03_PARTI</name>
<evidence type="ECO:0000313" key="5">
    <source>
        <dbReference type="Proteomes" id="UP000038045"/>
    </source>
</evidence>
<dbReference type="STRING" id="131310.A0A0N4ZG03"/>
<feature type="disulfide bond" evidence="2">
    <location>
        <begin position="521"/>
        <end position="536"/>
    </location>
</feature>
<comment type="caution">
    <text evidence="2">Lacks conserved residue(s) required for the propagation of feature annotation.</text>
</comment>
<dbReference type="PANTHER" id="PTHR22722">
    <property type="entry name" value="LOW-DENSITY LIPOPROTEIN RECEPTOR-RELATED PROTEIN 2-RELATED"/>
    <property type="match status" value="1"/>
</dbReference>
<reference evidence="6" key="1">
    <citation type="submission" date="2017-02" db="UniProtKB">
        <authorList>
            <consortium name="WormBaseParasite"/>
        </authorList>
    </citation>
    <scope>IDENTIFICATION</scope>
</reference>
<dbReference type="WBParaSite" id="PTRK_0000668100.1">
    <property type="protein sequence ID" value="PTRK_0000668100.1"/>
    <property type="gene ID" value="PTRK_0000668100"/>
</dbReference>
<feature type="compositionally biased region" description="Polar residues" evidence="3">
    <location>
        <begin position="55"/>
        <end position="69"/>
    </location>
</feature>
<feature type="disulfide bond" evidence="2">
    <location>
        <begin position="482"/>
        <end position="497"/>
    </location>
</feature>
<keyword evidence="4" id="KW-0472">Membrane</keyword>
<feature type="disulfide bond" evidence="2">
    <location>
        <begin position="425"/>
        <end position="443"/>
    </location>
</feature>
<dbReference type="SUPFAM" id="SSF57424">
    <property type="entry name" value="LDL receptor-like module"/>
    <property type="match status" value="6"/>
</dbReference>
<evidence type="ECO:0000256" key="3">
    <source>
        <dbReference type="SAM" id="MobiDB-lite"/>
    </source>
</evidence>
<dbReference type="Gene3D" id="4.10.400.10">
    <property type="entry name" value="Low-density Lipoprotein Receptor"/>
    <property type="match status" value="8"/>
</dbReference>
<evidence type="ECO:0000256" key="1">
    <source>
        <dbReference type="ARBA" id="ARBA00023157"/>
    </source>
</evidence>
<feature type="disulfide bond" evidence="2">
    <location>
        <begin position="267"/>
        <end position="282"/>
    </location>
</feature>
<feature type="disulfide bond" evidence="2">
    <location>
        <begin position="305"/>
        <end position="320"/>
    </location>
</feature>
<keyword evidence="4" id="KW-0812">Transmembrane</keyword>
<dbReference type="CDD" id="cd00112">
    <property type="entry name" value="LDLa"/>
    <property type="match status" value="6"/>
</dbReference>
<feature type="disulfide bond" evidence="2">
    <location>
        <begin position="437"/>
        <end position="452"/>
    </location>
</feature>
<keyword evidence="5" id="KW-1185">Reference proteome</keyword>
<evidence type="ECO:0000313" key="6">
    <source>
        <dbReference type="WBParaSite" id="PTRK_0000668100.1"/>
    </source>
</evidence>
<evidence type="ECO:0000256" key="4">
    <source>
        <dbReference type="SAM" id="Phobius"/>
    </source>
</evidence>
<dbReference type="GO" id="GO:0005041">
    <property type="term" value="F:low-density lipoprotein particle receptor activity"/>
    <property type="evidence" value="ECO:0007669"/>
    <property type="project" value="TreeGrafter"/>
</dbReference>
<feature type="region of interest" description="Disordered" evidence="3">
    <location>
        <begin position="1"/>
        <end position="73"/>
    </location>
</feature>
<feature type="disulfide bond" evidence="2">
    <location>
        <begin position="346"/>
        <end position="361"/>
    </location>
</feature>
<dbReference type="GO" id="GO:0005886">
    <property type="term" value="C:plasma membrane"/>
    <property type="evidence" value="ECO:0007669"/>
    <property type="project" value="TreeGrafter"/>
</dbReference>
<protein>
    <submittedName>
        <fullName evidence="6">EGF-like domain-containing protein</fullName>
    </submittedName>
</protein>
<dbReference type="InterPro" id="IPR051221">
    <property type="entry name" value="LDLR-related"/>
</dbReference>
<organism evidence="5 6">
    <name type="scientific">Parastrongyloides trichosuri</name>
    <name type="common">Possum-specific nematode worm</name>
    <dbReference type="NCBI Taxonomy" id="131310"/>
    <lineage>
        <taxon>Eukaryota</taxon>
        <taxon>Metazoa</taxon>
        <taxon>Ecdysozoa</taxon>
        <taxon>Nematoda</taxon>
        <taxon>Chromadorea</taxon>
        <taxon>Rhabditida</taxon>
        <taxon>Tylenchina</taxon>
        <taxon>Panagrolaimomorpha</taxon>
        <taxon>Strongyloidoidea</taxon>
        <taxon>Strongyloididae</taxon>
        <taxon>Parastrongyloides</taxon>
    </lineage>
</organism>
<sequence>MAQQNFEGHRSELPEPEIGALDNSRALNVDSTLPLPTFHPNSQGRPTGSEGRPNTYETPRSVQRQSPNRNGRPKDIEVNSCLLCLGSAWDSLANVCGRHSLLIWILSFLGMLLLLACIPFFIILLNNPPGNDASSMTLRSNDLNDTRSLNLMDLFIPEDIGVCKDYGFNCNVDPNEFVGITQRCDGILDCSDGSDEENCVQCHSGFSCPSKINPNNVICLRGNKICDGIKHCDDGSDETLFCGRTECTEDEFYCRSSNTCVPKSYQCDGDAQCPSGEDELECSTCNNGAIFCPSTNKCIPKWNICDGTAHCPDKSDESNCGCTTCSGNNRVMCKKSNFCITRDAICDGISNCPDGEDEEGCPGTCDAPTDMDDSKSTLVKSFLANDFLTCNDGKRYIRTYACSGLLSQCEGVCDNGCDHELSFTCDNGACISRSSRCDGIKHCVDGSDEEKCEDECNTETHYQCRSNSITNVKKCIDNKYKCDGVRDCPLGDDETDCDKCTSPEALYCLPTRSCHPSIARCDGVSQCPDESDELECSCAECSLHPYKMYTCSTGNRCFRRENVCDPYSQCPNANNIDINYCLNPSNLRALFYNEF</sequence>
<feature type="transmembrane region" description="Helical" evidence="4">
    <location>
        <begin position="101"/>
        <end position="125"/>
    </location>
</feature>
<accession>A0A0N4ZG03</accession>
<dbReference type="Pfam" id="PF00057">
    <property type="entry name" value="Ldl_recept_a"/>
    <property type="match status" value="4"/>
</dbReference>
<keyword evidence="1 2" id="KW-1015">Disulfide bond</keyword>
<evidence type="ECO:0000256" key="2">
    <source>
        <dbReference type="PROSITE-ProRule" id="PRU00124"/>
    </source>
</evidence>
<dbReference type="PROSITE" id="PS50068">
    <property type="entry name" value="LDLRA_2"/>
    <property type="match status" value="8"/>
</dbReference>
<proteinExistence type="predicted"/>
<dbReference type="InterPro" id="IPR002172">
    <property type="entry name" value="LDrepeatLR_classA_rpt"/>
</dbReference>
<dbReference type="PRINTS" id="PR00261">
    <property type="entry name" value="LDLRECEPTOR"/>
</dbReference>
<dbReference type="InterPro" id="IPR036055">
    <property type="entry name" value="LDL_receptor-like_sf"/>
</dbReference>
<dbReference type="AlphaFoldDB" id="A0A0N4ZG03"/>
<dbReference type="Proteomes" id="UP000038045">
    <property type="component" value="Unplaced"/>
</dbReference>
<dbReference type="GO" id="GO:0043235">
    <property type="term" value="C:receptor complex"/>
    <property type="evidence" value="ECO:0007669"/>
    <property type="project" value="TreeGrafter"/>
</dbReference>
<dbReference type="SMART" id="SM00192">
    <property type="entry name" value="LDLa"/>
    <property type="match status" value="8"/>
</dbReference>